<dbReference type="PROSITE" id="PS51257">
    <property type="entry name" value="PROKAR_LIPOPROTEIN"/>
    <property type="match status" value="1"/>
</dbReference>
<evidence type="ECO:0000313" key="2">
    <source>
        <dbReference type="Proteomes" id="UP000077342"/>
    </source>
</evidence>
<reference evidence="2" key="1">
    <citation type="submission" date="2016-04" db="EMBL/GenBank/DDBJ databases">
        <authorList>
            <person name="Strapagiel D."/>
            <person name="Borowka P."/>
            <person name="Marciniak B."/>
            <person name="Bakula Z."/>
            <person name="Van Ingen J."/>
            <person name="Safianowska A."/>
            <person name="Dziadek J."/>
            <person name="Jagielski T."/>
        </authorList>
    </citation>
    <scope>NUCLEOTIDE SEQUENCE [LARGE SCALE GENOMIC DNA]</scope>
    <source>
        <strain evidence="2">1010001458</strain>
    </source>
</reference>
<evidence type="ECO:0000313" key="1">
    <source>
        <dbReference type="EMBL" id="KZS53640.1"/>
    </source>
</evidence>
<dbReference type="AlphaFoldDB" id="A0A163RVJ2"/>
<gene>
    <name evidence="1" type="ORF">A4G28_03600</name>
</gene>
<keyword evidence="2" id="KW-1185">Reference proteome</keyword>
<dbReference type="Proteomes" id="UP000077342">
    <property type="component" value="Unassembled WGS sequence"/>
</dbReference>
<protein>
    <recommendedName>
        <fullName evidence="3">Lipoprotein</fullName>
    </recommendedName>
</protein>
<evidence type="ECO:0008006" key="3">
    <source>
        <dbReference type="Google" id="ProtNLM"/>
    </source>
</evidence>
<accession>A0A163RVJ2</accession>
<organism evidence="1 2">
    <name type="scientific">Mycobacterium ostraviense</name>
    <dbReference type="NCBI Taxonomy" id="2738409"/>
    <lineage>
        <taxon>Bacteria</taxon>
        <taxon>Bacillati</taxon>
        <taxon>Actinomycetota</taxon>
        <taxon>Actinomycetes</taxon>
        <taxon>Mycobacteriales</taxon>
        <taxon>Mycobacteriaceae</taxon>
        <taxon>Mycobacterium</taxon>
    </lineage>
</organism>
<name>A0A163RVJ2_9MYCO</name>
<sequence length="197" mass="21794">MKRIHPGGTLRHRLLLLAVAVALAVTACGGTSHPRLWGAFTERGLANVPMKPGVNVRVFNDVNLDAHGYIKYDKSNGYLTLHPGTYRIDGWSLTSFGVKLTPEQQAAAYSAPGYAFFWNVDQKKMEILGPLQDPRYSQQSIINGVLTIRKTTNYFVGHQNGDKVDGISLQLYDPNIKMPDGQVSTNHAFAQLVVERL</sequence>
<comment type="caution">
    <text evidence="1">The sequence shown here is derived from an EMBL/GenBank/DDBJ whole genome shotgun (WGS) entry which is preliminary data.</text>
</comment>
<proteinExistence type="predicted"/>
<dbReference type="EMBL" id="LWCI01000184">
    <property type="protein sequence ID" value="KZS53640.1"/>
    <property type="molecule type" value="Genomic_DNA"/>
</dbReference>